<protein>
    <submittedName>
        <fullName evidence="2">MSHA biogenesis protein MshO</fullName>
    </submittedName>
</protein>
<gene>
    <name evidence="2" type="primary">mshO</name>
    <name evidence="2" type="ORF">tinsulaeT_12010</name>
</gene>
<dbReference type="InterPro" id="IPR012902">
    <property type="entry name" value="N_methyl_site"/>
</dbReference>
<keyword evidence="1" id="KW-0472">Membrane</keyword>
<dbReference type="InterPro" id="IPR045584">
    <property type="entry name" value="Pilin-like"/>
</dbReference>
<organism evidence="2 3">
    <name type="scientific">Thalassotalea insulae</name>
    <dbReference type="NCBI Taxonomy" id="2056778"/>
    <lineage>
        <taxon>Bacteria</taxon>
        <taxon>Pseudomonadati</taxon>
        <taxon>Pseudomonadota</taxon>
        <taxon>Gammaproteobacteria</taxon>
        <taxon>Alteromonadales</taxon>
        <taxon>Colwelliaceae</taxon>
        <taxon>Thalassotalea</taxon>
    </lineage>
</organism>
<dbReference type="Proteomes" id="UP001157186">
    <property type="component" value="Unassembled WGS sequence"/>
</dbReference>
<dbReference type="NCBIfam" id="TIGR02532">
    <property type="entry name" value="IV_pilin_GFxxxE"/>
    <property type="match status" value="1"/>
</dbReference>
<comment type="caution">
    <text evidence="2">The sequence shown here is derived from an EMBL/GenBank/DDBJ whole genome shotgun (WGS) entry which is preliminary data.</text>
</comment>
<evidence type="ECO:0000313" key="2">
    <source>
        <dbReference type="EMBL" id="GLX77861.1"/>
    </source>
</evidence>
<proteinExistence type="predicted"/>
<dbReference type="SUPFAM" id="SSF54523">
    <property type="entry name" value="Pili subunits"/>
    <property type="match status" value="1"/>
</dbReference>
<name>A0ABQ6GPQ1_9GAMM</name>
<evidence type="ECO:0000256" key="1">
    <source>
        <dbReference type="SAM" id="Phobius"/>
    </source>
</evidence>
<keyword evidence="1" id="KW-1133">Transmembrane helix</keyword>
<dbReference type="EMBL" id="BSST01000001">
    <property type="protein sequence ID" value="GLX77861.1"/>
    <property type="molecule type" value="Genomic_DNA"/>
</dbReference>
<dbReference type="RefSeq" id="WP_284243755.1">
    <property type="nucleotide sequence ID" value="NZ_BSST01000001.1"/>
</dbReference>
<sequence>MSRINRQQGFTLVELVTVIIILGILAVGASRFLQFGALIFTEASDRDELISSARFAIERLNREVRNAIPNSVYVDNSTGNDCLVFTPILASSRYIDLPVAPESKKDAVSLIPFDKSNFANADKVVVYPLIATDLDSASEKNHLFSTLDENTGANNPWVLSFSSGVLFETDSPTQRIYFYGSNTSYCVLSHGLYRYEDGASRTLMAEHIINYVDENGIAYSDPDDVIEAFQVMTPTQTRNSTVQVRLLFGMNAEKVMFNNEIQIPNVP</sequence>
<keyword evidence="3" id="KW-1185">Reference proteome</keyword>
<feature type="transmembrane region" description="Helical" evidence="1">
    <location>
        <begin position="12"/>
        <end position="33"/>
    </location>
</feature>
<evidence type="ECO:0000313" key="3">
    <source>
        <dbReference type="Proteomes" id="UP001157186"/>
    </source>
</evidence>
<dbReference type="Gene3D" id="3.30.700.10">
    <property type="entry name" value="Glycoprotein, Type 4 Pilin"/>
    <property type="match status" value="1"/>
</dbReference>
<keyword evidence="1" id="KW-0812">Transmembrane</keyword>
<reference evidence="2 3" key="1">
    <citation type="submission" date="2023-03" db="EMBL/GenBank/DDBJ databases">
        <title>Draft genome sequence of Thalassotalea insulae KCTC 62186T.</title>
        <authorList>
            <person name="Sawabe T."/>
        </authorList>
    </citation>
    <scope>NUCLEOTIDE SEQUENCE [LARGE SCALE GENOMIC DNA]</scope>
    <source>
        <strain evidence="2 3">KCTC 62186</strain>
    </source>
</reference>
<dbReference type="Pfam" id="PF07963">
    <property type="entry name" value="N_methyl"/>
    <property type="match status" value="1"/>
</dbReference>
<accession>A0ABQ6GPQ1</accession>
<dbReference type="PROSITE" id="PS00409">
    <property type="entry name" value="PROKAR_NTER_METHYL"/>
    <property type="match status" value="1"/>
</dbReference>